<dbReference type="InterPro" id="IPR032710">
    <property type="entry name" value="NTF2-like_dom_sf"/>
</dbReference>
<proteinExistence type="predicted"/>
<dbReference type="AlphaFoldDB" id="A0A158GG26"/>
<sequence length="148" mass="16685">MQAAHLTQPAAREAVERLYRAFATQDVALLREAVTPDWEYLPEPPGQRHGPDQMIPIFEDLASALPDMRIQILDMLVQDNRVGTRAEVSGTQSGPLMGIAATKKPIRFAIHSFHELRDGRVAKTWHLEDWLSVFRQLDAVPQKIDPPV</sequence>
<dbReference type="SUPFAM" id="SSF54427">
    <property type="entry name" value="NTF2-like"/>
    <property type="match status" value="1"/>
</dbReference>
<dbReference type="Pfam" id="PF07366">
    <property type="entry name" value="SnoaL"/>
    <property type="match status" value="1"/>
</dbReference>
<dbReference type="RefSeq" id="WP_063786755.1">
    <property type="nucleotide sequence ID" value="NZ_FCNY02000004.1"/>
</dbReference>
<dbReference type="PANTHER" id="PTHR38436:SF1">
    <property type="entry name" value="ESTER CYCLASE"/>
    <property type="match status" value="1"/>
</dbReference>
<dbReference type="EMBL" id="FCNY02000004">
    <property type="protein sequence ID" value="SAL30996.1"/>
    <property type="molecule type" value="Genomic_DNA"/>
</dbReference>
<evidence type="ECO:0000313" key="1">
    <source>
        <dbReference type="EMBL" id="SAL30996.1"/>
    </source>
</evidence>
<protein>
    <submittedName>
        <fullName evidence="1">Polyketide cyclase</fullName>
    </submittedName>
</protein>
<dbReference type="Proteomes" id="UP000054740">
    <property type="component" value="Unassembled WGS sequence"/>
</dbReference>
<organism evidence="1 2">
    <name type="scientific">Caballeronia cordobensis</name>
    <name type="common">Burkholderia cordobensis</name>
    <dbReference type="NCBI Taxonomy" id="1353886"/>
    <lineage>
        <taxon>Bacteria</taxon>
        <taxon>Pseudomonadati</taxon>
        <taxon>Pseudomonadota</taxon>
        <taxon>Betaproteobacteria</taxon>
        <taxon>Burkholderiales</taxon>
        <taxon>Burkholderiaceae</taxon>
        <taxon>Caballeronia</taxon>
    </lineage>
</organism>
<reference evidence="2" key="1">
    <citation type="submission" date="2016-01" db="EMBL/GenBank/DDBJ databases">
        <authorList>
            <person name="Peeters C."/>
        </authorList>
    </citation>
    <scope>NUCLEOTIDE SEQUENCE [LARGE SCALE GENOMIC DNA]</scope>
</reference>
<name>A0A158GG26_CABCO</name>
<accession>A0A158GG26</accession>
<evidence type="ECO:0000313" key="2">
    <source>
        <dbReference type="Proteomes" id="UP000054740"/>
    </source>
</evidence>
<dbReference type="Gene3D" id="3.10.450.50">
    <property type="match status" value="1"/>
</dbReference>
<gene>
    <name evidence="1" type="ORF">AWB70_01949</name>
</gene>
<dbReference type="GO" id="GO:0030638">
    <property type="term" value="P:polyketide metabolic process"/>
    <property type="evidence" value="ECO:0007669"/>
    <property type="project" value="InterPro"/>
</dbReference>
<dbReference type="InterPro" id="IPR009959">
    <property type="entry name" value="Cyclase_SnoaL-like"/>
</dbReference>
<keyword evidence="2" id="KW-1185">Reference proteome</keyword>
<dbReference type="PANTHER" id="PTHR38436">
    <property type="entry name" value="POLYKETIDE CYCLASE SNOAL-LIKE DOMAIN"/>
    <property type="match status" value="1"/>
</dbReference>